<reference evidence="2" key="1">
    <citation type="submission" date="2011-07" db="EMBL/GenBank/DDBJ databases">
        <authorList>
            <consortium name="Caenorhabditis brenneri Sequencing and Analysis Consortium"/>
            <person name="Wilson R.K."/>
        </authorList>
    </citation>
    <scope>NUCLEOTIDE SEQUENCE [LARGE SCALE GENOMIC DNA]</scope>
    <source>
        <strain evidence="2">PB2801</strain>
    </source>
</reference>
<sequence length="697" mass="79938">MESKEEDNAVASKNAPKLFDLCLVIAAEEIRKCSDGPNLQLIPLVSQKVFDLIHVPHDPLPYQLADHIKQNLTIHSIVLGRGNMDEMHRDLVYSQKIESLVLLDLKDGGYYIKNGPKAGRKQKGRPYRVNIVGCLRRFLNPESRKVLKNLSIAGGGLTFQSGWTKEIQRLLPAIMCLDASGCYVTNEELTTLCESGLRLRSLAIAKTEVNCLDGIGTQSTLRALVLEDLKFEKSEQLQGLFQLQQLERLYLSCTEGSCDNARLLSECEGTLYNLKFLDVSGNILSDTIINKLLAEFPKLGEIAVIHTNYEKHIGPNSFYREVKLYNLTDLGACLETLSLYTSHPGWCSHVLMGITPIVYYDNENQDINDLLNCAKKMIAVIESRLQILENRIIAIRCLMSTDKKKVIKMIPVDQRSRLIYAICNTLRTVVWESDDFSFTLPYGFAAEATDLFEKTDVLDKTNLENLVCDILLQLVQRITGLCQFFLVPCFSFLTKHMEFLANLDEYTLFNLKMSVHGFFQRWKNGRMFLCSQILTFLAFILRIEHTNSSRDCCLVNDVFRVLYAFNHNEKITEVGFDCLELLYPRLDHEERQNLFHPDNFQVVTKCLQNRDLPVKRAAVKFLMKEQKWNAERENHRPYTPEEMNPILSDILLTIEEYGSFEEQYVNLLFVHLTIGTVSDDVATFGEWVLQHFPEFRM</sequence>
<name>G0NNA5_CAEBE</name>
<proteinExistence type="predicted"/>
<dbReference type="SUPFAM" id="SSF52047">
    <property type="entry name" value="RNI-like"/>
    <property type="match status" value="1"/>
</dbReference>
<dbReference type="eggNOG" id="KOG3665">
    <property type="taxonomic scope" value="Eukaryota"/>
</dbReference>
<keyword evidence="2" id="KW-1185">Reference proteome</keyword>
<accession>G0NNA5</accession>
<dbReference type="Proteomes" id="UP000008068">
    <property type="component" value="Unassembled WGS sequence"/>
</dbReference>
<dbReference type="HOGENOM" id="CLU_395492_0_0_1"/>
<dbReference type="GO" id="GO:0031462">
    <property type="term" value="C:Cul2-RING ubiquitin ligase complex"/>
    <property type="evidence" value="ECO:0007669"/>
    <property type="project" value="TreeGrafter"/>
</dbReference>
<evidence type="ECO:0000313" key="1">
    <source>
        <dbReference type="EMBL" id="EGT34431.1"/>
    </source>
</evidence>
<dbReference type="AlphaFoldDB" id="G0NNA5"/>
<dbReference type="EMBL" id="GL379913">
    <property type="protein sequence ID" value="EGT34431.1"/>
    <property type="molecule type" value="Genomic_DNA"/>
</dbReference>
<organism evidence="2">
    <name type="scientific">Caenorhabditis brenneri</name>
    <name type="common">Nematode worm</name>
    <dbReference type="NCBI Taxonomy" id="135651"/>
    <lineage>
        <taxon>Eukaryota</taxon>
        <taxon>Metazoa</taxon>
        <taxon>Ecdysozoa</taxon>
        <taxon>Nematoda</taxon>
        <taxon>Chromadorea</taxon>
        <taxon>Rhabditida</taxon>
        <taxon>Rhabditina</taxon>
        <taxon>Rhabditomorpha</taxon>
        <taxon>Rhabditoidea</taxon>
        <taxon>Rhabditidae</taxon>
        <taxon>Peloderinae</taxon>
        <taxon>Caenorhabditis</taxon>
    </lineage>
</organism>
<dbReference type="PANTHER" id="PTHR12904">
    <property type="match status" value="1"/>
</dbReference>
<protein>
    <submittedName>
        <fullName evidence="1">Uncharacterized protein</fullName>
    </submittedName>
</protein>
<dbReference type="PANTHER" id="PTHR12904:SF28">
    <property type="entry name" value="ATP SYNTHASE SUBUNIT ALPHA-RELATED"/>
    <property type="match status" value="1"/>
</dbReference>
<evidence type="ECO:0000313" key="2">
    <source>
        <dbReference type="Proteomes" id="UP000008068"/>
    </source>
</evidence>
<dbReference type="Gene3D" id="3.80.10.10">
    <property type="entry name" value="Ribonuclease Inhibitor"/>
    <property type="match status" value="1"/>
</dbReference>
<dbReference type="InterPro" id="IPR032675">
    <property type="entry name" value="LRR_dom_sf"/>
</dbReference>
<dbReference type="InParanoid" id="G0NNA5"/>
<dbReference type="InterPro" id="IPR051341">
    <property type="entry name" value="Zyg-11_UBL_adapter"/>
</dbReference>
<gene>
    <name evidence="1" type="ORF">CAEBREN_13148</name>
</gene>